<evidence type="ECO:0000313" key="15">
    <source>
        <dbReference type="EMBL" id="CAK0892446.1"/>
    </source>
</evidence>
<evidence type="ECO:0000313" key="16">
    <source>
        <dbReference type="Proteomes" id="UP001189429"/>
    </source>
</evidence>
<dbReference type="InterPro" id="IPR014729">
    <property type="entry name" value="Rossmann-like_a/b/a_fold"/>
</dbReference>
<keyword evidence="16" id="KW-1185">Reference proteome</keyword>
<evidence type="ECO:0000256" key="6">
    <source>
        <dbReference type="ARBA" id="ARBA00022695"/>
    </source>
</evidence>
<dbReference type="InterPro" id="IPR002500">
    <property type="entry name" value="PAPS_reduct_dom"/>
</dbReference>
<dbReference type="EC" id="2.7.7.2" evidence="2"/>
<evidence type="ECO:0000256" key="5">
    <source>
        <dbReference type="ARBA" id="ARBA00022679"/>
    </source>
</evidence>
<protein>
    <recommendedName>
        <fullName evidence="2">FAD synthase</fullName>
        <ecNumber evidence="2">2.7.7.2</ecNumber>
    </recommendedName>
    <alternativeName>
        <fullName evidence="10">FAD pyrophosphorylase</fullName>
    </alternativeName>
    <alternativeName>
        <fullName evidence="11">FMN adenylyltransferase</fullName>
    </alternativeName>
</protein>
<accession>A0ABN9WZR9</accession>
<comment type="catalytic activity">
    <reaction evidence="12">
        <text>FMN + ATP + H(+) = FAD + diphosphate</text>
        <dbReference type="Rhea" id="RHEA:17237"/>
        <dbReference type="ChEBI" id="CHEBI:15378"/>
        <dbReference type="ChEBI" id="CHEBI:30616"/>
        <dbReference type="ChEBI" id="CHEBI:33019"/>
        <dbReference type="ChEBI" id="CHEBI:57692"/>
        <dbReference type="ChEBI" id="CHEBI:58210"/>
        <dbReference type="EC" id="2.7.7.2"/>
    </reaction>
</comment>
<comment type="pathway">
    <text evidence="1">Cofactor biosynthesis; FAD biosynthesis; FAD from FMN: step 1/1.</text>
</comment>
<proteinExistence type="predicted"/>
<keyword evidence="9" id="KW-0067">ATP-binding</keyword>
<evidence type="ECO:0000259" key="14">
    <source>
        <dbReference type="Pfam" id="PF01507"/>
    </source>
</evidence>
<comment type="caution">
    <text evidence="15">The sequence shown here is derived from an EMBL/GenBank/DDBJ whole genome shotgun (WGS) entry which is preliminary data.</text>
</comment>
<organism evidence="15 16">
    <name type="scientific">Prorocentrum cordatum</name>
    <dbReference type="NCBI Taxonomy" id="2364126"/>
    <lineage>
        <taxon>Eukaryota</taxon>
        <taxon>Sar</taxon>
        <taxon>Alveolata</taxon>
        <taxon>Dinophyceae</taxon>
        <taxon>Prorocentrales</taxon>
        <taxon>Prorocentraceae</taxon>
        <taxon>Prorocentrum</taxon>
    </lineage>
</organism>
<dbReference type="EMBL" id="CAUYUJ010019615">
    <property type="protein sequence ID" value="CAK0892446.1"/>
    <property type="molecule type" value="Genomic_DNA"/>
</dbReference>
<evidence type="ECO:0000256" key="12">
    <source>
        <dbReference type="ARBA" id="ARBA00049494"/>
    </source>
</evidence>
<feature type="domain" description="Phosphoadenosine phosphosulphate reductase" evidence="14">
    <location>
        <begin position="75"/>
        <end position="146"/>
    </location>
</feature>
<keyword evidence="4" id="KW-0288">FMN</keyword>
<evidence type="ECO:0000256" key="4">
    <source>
        <dbReference type="ARBA" id="ARBA00022643"/>
    </source>
</evidence>
<dbReference type="Pfam" id="PF01507">
    <property type="entry name" value="PAPS_reduct"/>
    <property type="match status" value="1"/>
</dbReference>
<evidence type="ECO:0000256" key="3">
    <source>
        <dbReference type="ARBA" id="ARBA00022630"/>
    </source>
</evidence>
<dbReference type="PANTHER" id="PTHR23293">
    <property type="entry name" value="FAD SYNTHETASE-RELATED FMN ADENYLYLTRANSFERASE"/>
    <property type="match status" value="1"/>
</dbReference>
<gene>
    <name evidence="15" type="ORF">PCOR1329_LOCUS72103</name>
</gene>
<keyword evidence="6" id="KW-0548">Nucleotidyltransferase</keyword>
<evidence type="ECO:0000256" key="11">
    <source>
        <dbReference type="ARBA" id="ARBA00031871"/>
    </source>
</evidence>
<evidence type="ECO:0000256" key="7">
    <source>
        <dbReference type="ARBA" id="ARBA00022741"/>
    </source>
</evidence>
<dbReference type="Proteomes" id="UP001189429">
    <property type="component" value="Unassembled WGS sequence"/>
</dbReference>
<keyword evidence="3" id="KW-0285">Flavoprotein</keyword>
<dbReference type="Gene3D" id="3.40.50.620">
    <property type="entry name" value="HUPs"/>
    <property type="match status" value="1"/>
</dbReference>
<evidence type="ECO:0000256" key="10">
    <source>
        <dbReference type="ARBA" id="ARBA00031145"/>
    </source>
</evidence>
<keyword evidence="7" id="KW-0547">Nucleotide-binding</keyword>
<feature type="region of interest" description="Disordered" evidence="13">
    <location>
        <begin position="154"/>
        <end position="201"/>
    </location>
</feature>
<reference evidence="15" key="1">
    <citation type="submission" date="2023-10" db="EMBL/GenBank/DDBJ databases">
        <authorList>
            <person name="Chen Y."/>
            <person name="Shah S."/>
            <person name="Dougan E. K."/>
            <person name="Thang M."/>
            <person name="Chan C."/>
        </authorList>
    </citation>
    <scope>NUCLEOTIDE SEQUENCE [LARGE SCALE GENOMIC DNA]</scope>
</reference>
<evidence type="ECO:0000256" key="9">
    <source>
        <dbReference type="ARBA" id="ARBA00022840"/>
    </source>
</evidence>
<evidence type="ECO:0000256" key="13">
    <source>
        <dbReference type="SAM" id="MobiDB-lite"/>
    </source>
</evidence>
<feature type="compositionally biased region" description="Low complexity" evidence="13">
    <location>
        <begin position="188"/>
        <end position="201"/>
    </location>
</feature>
<dbReference type="SUPFAM" id="SSF52402">
    <property type="entry name" value="Adenine nucleotide alpha hydrolases-like"/>
    <property type="match status" value="1"/>
</dbReference>
<sequence>MMRPRVLVLAVQDDFGEVQELIRHTVARYELQAVTLEGGLIAGLADCVRDHALARSASATAAAGSSAAEAEGLPLAWVMGTREGDPHGSDLETFSPTSEWMPPGMRVNPILRWDYGQVWSFLRGFELPYCSLYDFGYTSIGSVGDTFPNPFLRSNSSRPSGVPAGLPAAAGALGPGERAGRSPGRPSAPARAEVAAAGREL</sequence>
<name>A0ABN9WZR9_9DINO</name>
<feature type="compositionally biased region" description="Low complexity" evidence="13">
    <location>
        <begin position="161"/>
        <end position="176"/>
    </location>
</feature>
<evidence type="ECO:0000256" key="8">
    <source>
        <dbReference type="ARBA" id="ARBA00022827"/>
    </source>
</evidence>
<keyword evidence="8" id="KW-0274">FAD</keyword>
<evidence type="ECO:0000256" key="1">
    <source>
        <dbReference type="ARBA" id="ARBA00004726"/>
    </source>
</evidence>
<dbReference type="PANTHER" id="PTHR23293:SF9">
    <property type="entry name" value="FAD SYNTHASE"/>
    <property type="match status" value="1"/>
</dbReference>
<evidence type="ECO:0000256" key="2">
    <source>
        <dbReference type="ARBA" id="ARBA00012393"/>
    </source>
</evidence>
<keyword evidence="5" id="KW-0808">Transferase</keyword>